<evidence type="ECO:0000256" key="3">
    <source>
        <dbReference type="ARBA" id="ARBA00012027"/>
    </source>
</evidence>
<evidence type="ECO:0000313" key="9">
    <source>
        <dbReference type="EMBL" id="TDN48128.1"/>
    </source>
</evidence>
<dbReference type="EMBL" id="SNVV01000016">
    <property type="protein sequence ID" value="TDN48128.1"/>
    <property type="molecule type" value="Genomic_DNA"/>
</dbReference>
<dbReference type="GO" id="GO:0016042">
    <property type="term" value="P:lipid catabolic process"/>
    <property type="evidence" value="ECO:0007669"/>
    <property type="project" value="UniProtKB-KW"/>
</dbReference>
<evidence type="ECO:0000256" key="4">
    <source>
        <dbReference type="ARBA" id="ARBA00022801"/>
    </source>
</evidence>
<dbReference type="Proteomes" id="UP000295129">
    <property type="component" value="Unassembled WGS sequence"/>
</dbReference>
<comment type="similarity">
    <text evidence="2">Belongs to the phospholipase D family.</text>
</comment>
<dbReference type="AlphaFoldDB" id="A0A4R6DUZ6"/>
<dbReference type="OrthoDB" id="5294698at2"/>
<keyword evidence="7" id="KW-0732">Signal</keyword>
<proteinExistence type="inferred from homology"/>
<sequence>MPERRPGPRHRARGLLAALALSALVVPVLTPAAASQRMPASGEVEVAFTPRDDAEKLLLKVIGSARRSLQVQAYAFTSRRIADALVAAQARGVAVEVLADAKMNQREKGNALPRLLAAGVPVALETRYAAAHNKLLIADADGPHCAVATGSYNFTWSAQNRNAENVLVLRDNCALAGAYRDNWRRHRAQATPVTRLPWKP</sequence>
<dbReference type="InterPro" id="IPR025202">
    <property type="entry name" value="PLD-like_dom"/>
</dbReference>
<dbReference type="PANTHER" id="PTHR43856:SF1">
    <property type="entry name" value="MITOCHONDRIAL CARDIOLIPIN HYDROLASE"/>
    <property type="match status" value="1"/>
</dbReference>
<reference evidence="9 10" key="1">
    <citation type="submission" date="2019-03" db="EMBL/GenBank/DDBJ databases">
        <title>Genomic Encyclopedia of Type Strains, Phase IV (KMG-IV): sequencing the most valuable type-strain genomes for metagenomic binning, comparative biology and taxonomic classification.</title>
        <authorList>
            <person name="Goeker M."/>
        </authorList>
    </citation>
    <scope>NUCLEOTIDE SEQUENCE [LARGE SCALE GENOMIC DNA]</scope>
    <source>
        <strain evidence="9 10">DSM 12121</strain>
    </source>
</reference>
<dbReference type="RefSeq" id="WP_133593670.1">
    <property type="nucleotide sequence ID" value="NZ_SNVV01000016.1"/>
</dbReference>
<dbReference type="PANTHER" id="PTHR43856">
    <property type="entry name" value="CARDIOLIPIN HYDROLASE"/>
    <property type="match status" value="1"/>
</dbReference>
<protein>
    <recommendedName>
        <fullName evidence="3">phospholipase D</fullName>
        <ecNumber evidence="3">3.1.4.4</ecNumber>
    </recommendedName>
</protein>
<feature type="signal peptide" evidence="7">
    <location>
        <begin position="1"/>
        <end position="34"/>
    </location>
</feature>
<comment type="catalytic activity">
    <reaction evidence="1">
        <text>a 1,2-diacyl-sn-glycero-3-phosphocholine + H2O = a 1,2-diacyl-sn-glycero-3-phosphate + choline + H(+)</text>
        <dbReference type="Rhea" id="RHEA:14445"/>
        <dbReference type="ChEBI" id="CHEBI:15354"/>
        <dbReference type="ChEBI" id="CHEBI:15377"/>
        <dbReference type="ChEBI" id="CHEBI:15378"/>
        <dbReference type="ChEBI" id="CHEBI:57643"/>
        <dbReference type="ChEBI" id="CHEBI:58608"/>
        <dbReference type="EC" id="3.1.4.4"/>
    </reaction>
</comment>
<evidence type="ECO:0000256" key="5">
    <source>
        <dbReference type="ARBA" id="ARBA00022963"/>
    </source>
</evidence>
<gene>
    <name evidence="9" type="ORF">C7389_11633</name>
</gene>
<evidence type="ECO:0000256" key="1">
    <source>
        <dbReference type="ARBA" id="ARBA00000798"/>
    </source>
</evidence>
<keyword evidence="6" id="KW-0443">Lipid metabolism</keyword>
<keyword evidence="5" id="KW-0442">Lipid degradation</keyword>
<feature type="domain" description="Phospholipase D-like" evidence="8">
    <location>
        <begin position="58"/>
        <end position="180"/>
    </location>
</feature>
<dbReference type="GO" id="GO:0016891">
    <property type="term" value="F:RNA endonuclease activity producing 5'-phosphomonoesters, hydrolytic mechanism"/>
    <property type="evidence" value="ECO:0007669"/>
    <property type="project" value="TreeGrafter"/>
</dbReference>
<accession>A0A4R6DUZ6</accession>
<evidence type="ECO:0000256" key="7">
    <source>
        <dbReference type="SAM" id="SignalP"/>
    </source>
</evidence>
<organism evidence="9 10">
    <name type="scientific">Azoarcus indigens</name>
    <dbReference type="NCBI Taxonomy" id="29545"/>
    <lineage>
        <taxon>Bacteria</taxon>
        <taxon>Pseudomonadati</taxon>
        <taxon>Pseudomonadota</taxon>
        <taxon>Betaproteobacteria</taxon>
        <taxon>Rhodocyclales</taxon>
        <taxon>Zoogloeaceae</taxon>
        <taxon>Azoarcus</taxon>
    </lineage>
</organism>
<dbReference type="InterPro" id="IPR051406">
    <property type="entry name" value="PLD_domain"/>
</dbReference>
<feature type="chain" id="PRO_5020609399" description="phospholipase D" evidence="7">
    <location>
        <begin position="35"/>
        <end position="200"/>
    </location>
</feature>
<dbReference type="CDD" id="cd09170">
    <property type="entry name" value="PLDc_Nuc"/>
    <property type="match status" value="1"/>
</dbReference>
<keyword evidence="4" id="KW-0378">Hydrolase</keyword>
<evidence type="ECO:0000313" key="10">
    <source>
        <dbReference type="Proteomes" id="UP000295129"/>
    </source>
</evidence>
<comment type="caution">
    <text evidence="9">The sequence shown here is derived from an EMBL/GenBank/DDBJ whole genome shotgun (WGS) entry which is preliminary data.</text>
</comment>
<dbReference type="EC" id="3.1.4.4" evidence="3"/>
<dbReference type="Pfam" id="PF13091">
    <property type="entry name" value="PLDc_2"/>
    <property type="match status" value="1"/>
</dbReference>
<evidence type="ECO:0000256" key="6">
    <source>
        <dbReference type="ARBA" id="ARBA00023098"/>
    </source>
</evidence>
<evidence type="ECO:0000256" key="2">
    <source>
        <dbReference type="ARBA" id="ARBA00008664"/>
    </source>
</evidence>
<evidence type="ECO:0000259" key="8">
    <source>
        <dbReference type="Pfam" id="PF13091"/>
    </source>
</evidence>
<keyword evidence="10" id="KW-1185">Reference proteome</keyword>
<dbReference type="GO" id="GO:0004630">
    <property type="term" value="F:phospholipase D activity"/>
    <property type="evidence" value="ECO:0007669"/>
    <property type="project" value="UniProtKB-EC"/>
</dbReference>
<dbReference type="Gene3D" id="3.30.870.10">
    <property type="entry name" value="Endonuclease Chain A"/>
    <property type="match status" value="1"/>
</dbReference>
<dbReference type="SUPFAM" id="SSF56024">
    <property type="entry name" value="Phospholipase D/nuclease"/>
    <property type="match status" value="1"/>
</dbReference>
<name>A0A4R6DUZ6_9RHOO</name>